<proteinExistence type="predicted"/>
<evidence type="ECO:0000313" key="1">
    <source>
        <dbReference type="EMBL" id="OCL95762.1"/>
    </source>
</evidence>
<evidence type="ECO:0000313" key="2">
    <source>
        <dbReference type="Proteomes" id="UP000092987"/>
    </source>
</evidence>
<name>A0A1C7WTG3_9BACT</name>
<keyword evidence="2" id="KW-1185">Reference proteome</keyword>
<accession>A0A1C7WTG3</accession>
<dbReference type="Proteomes" id="UP000092987">
    <property type="component" value="Unassembled WGS sequence"/>
</dbReference>
<comment type="caution">
    <text evidence="1">The sequence shown here is derived from an EMBL/GenBank/DDBJ whole genome shotgun (WGS) entry which is preliminary data.</text>
</comment>
<dbReference type="RefSeq" id="WP_066390285.1">
    <property type="nucleotide sequence ID" value="NZ_CP035926.1"/>
</dbReference>
<sequence length="136" mass="15733">MKYIAILIFLFVNLNASMVFSCFTEFIIHEGKRYSPPDNMKKFMIRFSDDKNILVFKTQNGQSHYNYKSFIPPTENIKSIGVSYENEGKFLDIFNDNYLYFGFIDSGLMLKAKCPSMNLNIKVIGKNSIGQTIYGF</sequence>
<reference evidence="1 2" key="1">
    <citation type="submission" date="2015-10" db="EMBL/GenBank/DDBJ databases">
        <authorList>
            <person name="Rovetto F.F."/>
            <person name="Cocolin L.L."/>
            <person name="Illeghems K.K."/>
            <person name="Van Nieuwerbuegh F.F."/>
            <person name="Houf K.K."/>
        </authorList>
    </citation>
    <scope>NUCLEOTIDE SEQUENCE [LARGE SCALE GENOMIC DNA]</scope>
    <source>
        <strain evidence="1 2">LMG 24486</strain>
    </source>
</reference>
<dbReference type="PROSITE" id="PS51257">
    <property type="entry name" value="PROKAR_LIPOPROTEIN"/>
    <property type="match status" value="1"/>
</dbReference>
<gene>
    <name evidence="1" type="ORF">AA347_01242</name>
</gene>
<organism evidence="1 2">
    <name type="scientific">Aliarcobacter thereius LMG 24486</name>
    <dbReference type="NCBI Taxonomy" id="1032240"/>
    <lineage>
        <taxon>Bacteria</taxon>
        <taxon>Pseudomonadati</taxon>
        <taxon>Campylobacterota</taxon>
        <taxon>Epsilonproteobacteria</taxon>
        <taxon>Campylobacterales</taxon>
        <taxon>Arcobacteraceae</taxon>
        <taxon>Aliarcobacter</taxon>
    </lineage>
</organism>
<protein>
    <submittedName>
        <fullName evidence="1">Uncharacterized protein</fullName>
    </submittedName>
</protein>
<dbReference type="EMBL" id="LLKQ01000001">
    <property type="protein sequence ID" value="OCL95762.1"/>
    <property type="molecule type" value="Genomic_DNA"/>
</dbReference>